<dbReference type="OrthoDB" id="43333at2157"/>
<dbReference type="GeneID" id="24793312"/>
<reference evidence="4 5" key="1">
    <citation type="submission" date="2013-12" db="EMBL/GenBank/DDBJ databases">
        <title>The complete genome sequence of Methanobacterium sp. BRM9.</title>
        <authorList>
            <consortium name="Pastoral Greenhouse Gas Research Consortium"/>
            <person name="Kelly W.J."/>
            <person name="Leahy S.C."/>
            <person name="Perry R."/>
            <person name="Li D."/>
            <person name="Altermann E."/>
            <person name="Lambie S.C."/>
            <person name="Attwood G.T."/>
        </authorList>
    </citation>
    <scope>NUCLEOTIDE SEQUENCE [LARGE SCALE GENOMIC DNA]</scope>
    <source>
        <strain evidence="4 5">BRM9</strain>
    </source>
</reference>
<dbReference type="Proteomes" id="UP000029661">
    <property type="component" value="Chromosome"/>
</dbReference>
<dbReference type="Pfam" id="PF00571">
    <property type="entry name" value="CBS"/>
    <property type="match status" value="2"/>
</dbReference>
<name>A0A089ZDV4_METFO</name>
<dbReference type="PROSITE" id="PS51371">
    <property type="entry name" value="CBS"/>
    <property type="match status" value="2"/>
</dbReference>
<dbReference type="SUPFAM" id="SSF54631">
    <property type="entry name" value="CBS-domain pair"/>
    <property type="match status" value="1"/>
</dbReference>
<evidence type="ECO:0000256" key="1">
    <source>
        <dbReference type="ARBA" id="ARBA00023122"/>
    </source>
</evidence>
<dbReference type="PANTHER" id="PTHR43080">
    <property type="entry name" value="CBS DOMAIN-CONTAINING PROTEIN CBSX3, MITOCHONDRIAL"/>
    <property type="match status" value="1"/>
</dbReference>
<dbReference type="InterPro" id="IPR051257">
    <property type="entry name" value="Diverse_CBS-Domain"/>
</dbReference>
<dbReference type="KEGG" id="mfc:BRM9_2144"/>
<gene>
    <name evidence="4" type="ORF">BRM9_2144</name>
</gene>
<dbReference type="EMBL" id="CP006933">
    <property type="protein sequence ID" value="AIS32946.1"/>
    <property type="molecule type" value="Genomic_DNA"/>
</dbReference>
<feature type="domain" description="CBS" evidence="3">
    <location>
        <begin position="72"/>
        <end position="127"/>
    </location>
</feature>
<sequence>MIEKLHAKDIMIQEVHVTSPTDLVAAAKLKMMRCNVGGLPVVEEKHLVGIITHRDVLLAGGESLGLKVGDLMSKDLQVVEKDTPVMIITRIMADKGFQRIPVVEDGNLVGLITQSSLIRALADSGES</sequence>
<dbReference type="STRING" id="2162.BRM9_2144"/>
<dbReference type="InterPro" id="IPR000644">
    <property type="entry name" value="CBS_dom"/>
</dbReference>
<dbReference type="AlphaFoldDB" id="A0A089ZDV4"/>
<protein>
    <submittedName>
        <fullName evidence="4">CBS domain-containing protein</fullName>
    </submittedName>
</protein>
<proteinExistence type="predicted"/>
<evidence type="ECO:0000256" key="2">
    <source>
        <dbReference type="PROSITE-ProRule" id="PRU00703"/>
    </source>
</evidence>
<dbReference type="SMART" id="SM00116">
    <property type="entry name" value="CBS"/>
    <property type="match status" value="2"/>
</dbReference>
<dbReference type="PANTHER" id="PTHR43080:SF2">
    <property type="entry name" value="CBS DOMAIN-CONTAINING PROTEIN"/>
    <property type="match status" value="1"/>
</dbReference>
<evidence type="ECO:0000313" key="4">
    <source>
        <dbReference type="EMBL" id="AIS32946.1"/>
    </source>
</evidence>
<dbReference type="InterPro" id="IPR046342">
    <property type="entry name" value="CBS_dom_sf"/>
</dbReference>
<feature type="domain" description="CBS" evidence="3">
    <location>
        <begin position="11"/>
        <end position="66"/>
    </location>
</feature>
<organism evidence="4 5">
    <name type="scientific">Methanobacterium formicicum</name>
    <dbReference type="NCBI Taxonomy" id="2162"/>
    <lineage>
        <taxon>Archaea</taxon>
        <taxon>Methanobacteriati</taxon>
        <taxon>Methanobacteriota</taxon>
        <taxon>Methanomada group</taxon>
        <taxon>Methanobacteria</taxon>
        <taxon>Methanobacteriales</taxon>
        <taxon>Methanobacteriaceae</taxon>
        <taxon>Methanobacterium</taxon>
    </lineage>
</organism>
<evidence type="ECO:0000259" key="3">
    <source>
        <dbReference type="PROSITE" id="PS51371"/>
    </source>
</evidence>
<evidence type="ECO:0000313" key="5">
    <source>
        <dbReference type="Proteomes" id="UP000029661"/>
    </source>
</evidence>
<keyword evidence="1 2" id="KW-0129">CBS domain</keyword>
<dbReference type="Gene3D" id="3.10.580.10">
    <property type="entry name" value="CBS-domain"/>
    <property type="match status" value="1"/>
</dbReference>
<dbReference type="RefSeq" id="WP_048085727.1">
    <property type="nucleotide sequence ID" value="NZ_CP006933.1"/>
</dbReference>
<accession>A0A089ZDV4</accession>